<evidence type="ECO:0000313" key="3">
    <source>
        <dbReference type="Proteomes" id="UP000251197"/>
    </source>
</evidence>
<dbReference type="InterPro" id="IPR013324">
    <property type="entry name" value="RNA_pol_sigma_r3/r4-like"/>
</dbReference>
<organism evidence="2 3">
    <name type="scientific">Cedecea neteri</name>
    <dbReference type="NCBI Taxonomy" id="158822"/>
    <lineage>
        <taxon>Bacteria</taxon>
        <taxon>Pseudomonadati</taxon>
        <taxon>Pseudomonadota</taxon>
        <taxon>Gammaproteobacteria</taxon>
        <taxon>Enterobacterales</taxon>
        <taxon>Enterobacteriaceae</taxon>
        <taxon>Cedecea</taxon>
    </lineage>
</organism>
<accession>A0A2X2T245</accession>
<reference evidence="2 3" key="1">
    <citation type="submission" date="2018-06" db="EMBL/GenBank/DDBJ databases">
        <authorList>
            <consortium name="Pathogen Informatics"/>
            <person name="Doyle S."/>
        </authorList>
    </citation>
    <scope>NUCLEOTIDE SEQUENCE [LARGE SCALE GENOMIC DNA]</scope>
    <source>
        <strain evidence="2 3">NCTC12120</strain>
    </source>
</reference>
<protein>
    <submittedName>
        <fullName evidence="2">RNA polymerase sigma factor RpoE</fullName>
    </submittedName>
</protein>
<gene>
    <name evidence="2" type="ORF">NCTC12120_00253</name>
</gene>
<dbReference type="InterPro" id="IPR036388">
    <property type="entry name" value="WH-like_DNA-bd_sf"/>
</dbReference>
<evidence type="ECO:0000259" key="1">
    <source>
        <dbReference type="Pfam" id="PF08281"/>
    </source>
</evidence>
<dbReference type="Gene3D" id="1.10.10.10">
    <property type="entry name" value="Winged helix-like DNA-binding domain superfamily/Winged helix DNA-binding domain"/>
    <property type="match status" value="1"/>
</dbReference>
<dbReference type="GO" id="GO:0016987">
    <property type="term" value="F:sigma factor activity"/>
    <property type="evidence" value="ECO:0007669"/>
    <property type="project" value="InterPro"/>
</dbReference>
<dbReference type="Proteomes" id="UP000251197">
    <property type="component" value="Unassembled WGS sequence"/>
</dbReference>
<dbReference type="EMBL" id="UAVU01000003">
    <property type="protein sequence ID" value="SQA96497.1"/>
    <property type="molecule type" value="Genomic_DNA"/>
</dbReference>
<dbReference type="Pfam" id="PF08281">
    <property type="entry name" value="Sigma70_r4_2"/>
    <property type="match status" value="1"/>
</dbReference>
<dbReference type="GO" id="GO:0003677">
    <property type="term" value="F:DNA binding"/>
    <property type="evidence" value="ECO:0007669"/>
    <property type="project" value="InterPro"/>
</dbReference>
<sequence length="71" mass="8196">MTEGKDILSKVLQRHCATPEDYQQLLQLIVDHDISYQEAADRMTIPIGTVRSRLSRLRQSLKQDLGWDSLN</sequence>
<dbReference type="InterPro" id="IPR013249">
    <property type="entry name" value="RNA_pol_sigma70_r4_t2"/>
</dbReference>
<proteinExistence type="predicted"/>
<dbReference type="SUPFAM" id="SSF88659">
    <property type="entry name" value="Sigma3 and sigma4 domains of RNA polymerase sigma factors"/>
    <property type="match status" value="1"/>
</dbReference>
<feature type="domain" description="RNA polymerase sigma factor 70 region 4 type 2" evidence="1">
    <location>
        <begin position="19"/>
        <end position="61"/>
    </location>
</feature>
<dbReference type="AlphaFoldDB" id="A0A2X2T245"/>
<dbReference type="GO" id="GO:0006352">
    <property type="term" value="P:DNA-templated transcription initiation"/>
    <property type="evidence" value="ECO:0007669"/>
    <property type="project" value="InterPro"/>
</dbReference>
<name>A0A2X2T245_9ENTR</name>
<evidence type="ECO:0000313" key="2">
    <source>
        <dbReference type="EMBL" id="SQA96497.1"/>
    </source>
</evidence>